<dbReference type="Pfam" id="PF22694">
    <property type="entry name" value="CtpB_N-like"/>
    <property type="match status" value="1"/>
</dbReference>
<dbReference type="Proteomes" id="UP000484547">
    <property type="component" value="Unassembled WGS sequence"/>
</dbReference>
<evidence type="ECO:0000256" key="5">
    <source>
        <dbReference type="RuleBase" id="RU004404"/>
    </source>
</evidence>
<dbReference type="InterPro" id="IPR005151">
    <property type="entry name" value="Tail-specific_protease"/>
</dbReference>
<evidence type="ECO:0000259" key="6">
    <source>
        <dbReference type="PROSITE" id="PS50106"/>
    </source>
</evidence>
<dbReference type="InterPro" id="IPR029045">
    <property type="entry name" value="ClpP/crotonase-like_dom_sf"/>
</dbReference>
<keyword evidence="4 5" id="KW-0720">Serine protease</keyword>
<name>A0A7X3BW21_9FIRM</name>
<keyword evidence="3 5" id="KW-0378">Hydrolase</keyword>
<evidence type="ECO:0000256" key="3">
    <source>
        <dbReference type="ARBA" id="ARBA00022801"/>
    </source>
</evidence>
<dbReference type="NCBIfam" id="TIGR00225">
    <property type="entry name" value="prc"/>
    <property type="match status" value="1"/>
</dbReference>
<dbReference type="Gene3D" id="2.30.42.10">
    <property type="match status" value="1"/>
</dbReference>
<dbReference type="EMBL" id="WNBM01000007">
    <property type="protein sequence ID" value="MTT76413.1"/>
    <property type="molecule type" value="Genomic_DNA"/>
</dbReference>
<dbReference type="GO" id="GO:0008236">
    <property type="term" value="F:serine-type peptidase activity"/>
    <property type="evidence" value="ECO:0007669"/>
    <property type="project" value="UniProtKB-KW"/>
</dbReference>
<dbReference type="OrthoDB" id="9812068at2"/>
<proteinExistence type="inferred from homology"/>
<evidence type="ECO:0000313" key="7">
    <source>
        <dbReference type="EMBL" id="MTT76413.1"/>
    </source>
</evidence>
<evidence type="ECO:0000256" key="2">
    <source>
        <dbReference type="ARBA" id="ARBA00022670"/>
    </source>
</evidence>
<evidence type="ECO:0000313" key="10">
    <source>
        <dbReference type="Proteomes" id="UP000484547"/>
    </source>
</evidence>
<dbReference type="InterPro" id="IPR041489">
    <property type="entry name" value="PDZ_6"/>
</dbReference>
<dbReference type="Gene3D" id="3.90.226.10">
    <property type="entry name" value="2-enoyl-CoA Hydratase, Chain A, domain 1"/>
    <property type="match status" value="1"/>
</dbReference>
<evidence type="ECO:0000256" key="4">
    <source>
        <dbReference type="ARBA" id="ARBA00022825"/>
    </source>
</evidence>
<evidence type="ECO:0000256" key="1">
    <source>
        <dbReference type="ARBA" id="ARBA00009179"/>
    </source>
</evidence>
<dbReference type="PANTHER" id="PTHR32060">
    <property type="entry name" value="TAIL-SPECIFIC PROTEASE"/>
    <property type="match status" value="1"/>
</dbReference>
<dbReference type="PROSITE" id="PS50106">
    <property type="entry name" value="PDZ"/>
    <property type="match status" value="1"/>
</dbReference>
<accession>A0A7X3BW21</accession>
<dbReference type="AlphaFoldDB" id="A0A7X3BW21"/>
<dbReference type="FunFam" id="2.30.42.10:FF:000063">
    <property type="entry name" value="Peptidase, S41 family"/>
    <property type="match status" value="1"/>
</dbReference>
<dbReference type="GO" id="GO:0030288">
    <property type="term" value="C:outer membrane-bounded periplasmic space"/>
    <property type="evidence" value="ECO:0007669"/>
    <property type="project" value="TreeGrafter"/>
</dbReference>
<dbReference type="SUPFAM" id="SSF52096">
    <property type="entry name" value="ClpP/crotonase"/>
    <property type="match status" value="1"/>
</dbReference>
<dbReference type="CDD" id="cd06782">
    <property type="entry name" value="cpPDZ_CPP-like"/>
    <property type="match status" value="1"/>
</dbReference>
<dbReference type="GO" id="GO:0007165">
    <property type="term" value="P:signal transduction"/>
    <property type="evidence" value="ECO:0007669"/>
    <property type="project" value="TreeGrafter"/>
</dbReference>
<dbReference type="CDD" id="cd07560">
    <property type="entry name" value="Peptidase_S41_CPP"/>
    <property type="match status" value="1"/>
</dbReference>
<dbReference type="EMBL" id="WNBW01000007">
    <property type="protein sequence ID" value="MTU04477.1"/>
    <property type="molecule type" value="Genomic_DNA"/>
</dbReference>
<feature type="domain" description="PDZ" evidence="6">
    <location>
        <begin position="100"/>
        <end position="170"/>
    </location>
</feature>
<keyword evidence="2 5" id="KW-0645">Protease</keyword>
<dbReference type="SUPFAM" id="SSF50156">
    <property type="entry name" value="PDZ domain-like"/>
    <property type="match status" value="1"/>
</dbReference>
<dbReference type="GO" id="GO:0006508">
    <property type="term" value="P:proteolysis"/>
    <property type="evidence" value="ECO:0007669"/>
    <property type="project" value="UniProtKB-KW"/>
</dbReference>
<dbReference type="GO" id="GO:0004175">
    <property type="term" value="F:endopeptidase activity"/>
    <property type="evidence" value="ECO:0007669"/>
    <property type="project" value="TreeGrafter"/>
</dbReference>
<dbReference type="SMART" id="SM00228">
    <property type="entry name" value="PDZ"/>
    <property type="match status" value="1"/>
</dbReference>
<dbReference type="Pfam" id="PF17820">
    <property type="entry name" value="PDZ_6"/>
    <property type="match status" value="1"/>
</dbReference>
<reference evidence="9 10" key="1">
    <citation type="journal article" date="2019" name="Nat. Med.">
        <title>A library of human gut bacterial isolates paired with longitudinal multiomics data enables mechanistic microbiome research.</title>
        <authorList>
            <person name="Poyet M."/>
            <person name="Groussin M."/>
            <person name="Gibbons S.M."/>
            <person name="Avila-Pacheco J."/>
            <person name="Jiang X."/>
            <person name="Kearney S.M."/>
            <person name="Perrotta A.R."/>
            <person name="Berdy B."/>
            <person name="Zhao S."/>
            <person name="Lieberman T.D."/>
            <person name="Swanson P.K."/>
            <person name="Smith M."/>
            <person name="Roesemann S."/>
            <person name="Alexander J.E."/>
            <person name="Rich S.A."/>
            <person name="Livny J."/>
            <person name="Vlamakis H."/>
            <person name="Clish C."/>
            <person name="Bullock K."/>
            <person name="Deik A."/>
            <person name="Scott J."/>
            <person name="Pierce K.A."/>
            <person name="Xavier R.J."/>
            <person name="Alm E.J."/>
        </authorList>
    </citation>
    <scope>NUCLEOTIDE SEQUENCE [LARGE SCALE GENOMIC DNA]</scope>
    <source>
        <strain evidence="7 10">BIOML-A13</strain>
        <strain evidence="8 9">BIOML-A3</strain>
    </source>
</reference>
<dbReference type="InterPro" id="IPR055210">
    <property type="entry name" value="CtpA/B_N"/>
</dbReference>
<dbReference type="Pfam" id="PF03572">
    <property type="entry name" value="Peptidase_S41"/>
    <property type="match status" value="1"/>
</dbReference>
<evidence type="ECO:0000313" key="8">
    <source>
        <dbReference type="EMBL" id="MTU04477.1"/>
    </source>
</evidence>
<dbReference type="InterPro" id="IPR036034">
    <property type="entry name" value="PDZ_sf"/>
</dbReference>
<keyword evidence="9" id="KW-1185">Reference proteome</keyword>
<dbReference type="SMART" id="SM00245">
    <property type="entry name" value="TSPc"/>
    <property type="match status" value="1"/>
</dbReference>
<sequence>MLKKRFSMMTVLVACLCAIVVTLGAIFYSMERITGDALGSLKFLKTLVLVREKFVEQPSDGKLFDGAATGLVKALDDPYSVYLDQQSFKDISNVTEGFFGGIGVVVGKKENNFVVVAPLEGTPGEKAGIKAGDKIVQVDGKKTAGMQLEDVVAMIRGTQGTEVELVLDDNKGNERTVRVVRGDIKIKSVAGEMLPDSKIGYIRIAIFNENTSGEFAKKYQELEEQGMQALLLDLRQNPGGILGESVRVAQYLVPKGPIVSVIDREGRKYTEESYLEQVKYPLAVLVDHGSASASEIVAGAVQDTKSGKLFGTRTFGKGSVQTVYRLPQNTGLKLTTAKYYTPSGRSINGTGITPDEVVELPEQPTKDIQLETAENYLRNLQK</sequence>
<protein>
    <submittedName>
        <fullName evidence="7">PDZ domain-containing protein</fullName>
    </submittedName>
</protein>
<dbReference type="Proteomes" id="UP000443070">
    <property type="component" value="Unassembled WGS sequence"/>
</dbReference>
<dbReference type="InterPro" id="IPR004447">
    <property type="entry name" value="Peptidase_S41A"/>
</dbReference>
<gene>
    <name evidence="7" type="ORF">GMD11_09060</name>
    <name evidence="8" type="ORF">GMD18_08715</name>
</gene>
<dbReference type="Gene3D" id="3.30.750.44">
    <property type="match status" value="1"/>
</dbReference>
<organism evidence="7 10">
    <name type="scientific">Phascolarctobacterium faecium</name>
    <dbReference type="NCBI Taxonomy" id="33025"/>
    <lineage>
        <taxon>Bacteria</taxon>
        <taxon>Bacillati</taxon>
        <taxon>Bacillota</taxon>
        <taxon>Negativicutes</taxon>
        <taxon>Acidaminococcales</taxon>
        <taxon>Acidaminococcaceae</taxon>
        <taxon>Phascolarctobacterium</taxon>
    </lineage>
</organism>
<comment type="similarity">
    <text evidence="1 5">Belongs to the peptidase S41A family.</text>
</comment>
<dbReference type="PANTHER" id="PTHR32060:SF30">
    <property type="entry name" value="CARBOXY-TERMINAL PROCESSING PROTEASE CTPA"/>
    <property type="match status" value="1"/>
</dbReference>
<comment type="caution">
    <text evidence="7">The sequence shown here is derived from an EMBL/GenBank/DDBJ whole genome shotgun (WGS) entry which is preliminary data.</text>
</comment>
<dbReference type="InterPro" id="IPR001478">
    <property type="entry name" value="PDZ"/>
</dbReference>
<dbReference type="RefSeq" id="WP_155164168.1">
    <property type="nucleotide sequence ID" value="NZ_WNBG01000008.1"/>
</dbReference>
<evidence type="ECO:0000313" key="9">
    <source>
        <dbReference type="Proteomes" id="UP000443070"/>
    </source>
</evidence>